<name>A0A9W9DWR6_9AGAR</name>
<accession>A0A9W9DWR6</accession>
<proteinExistence type="predicted"/>
<evidence type="ECO:0000256" key="1">
    <source>
        <dbReference type="SAM" id="MobiDB-lite"/>
    </source>
</evidence>
<dbReference type="Proteomes" id="UP001150238">
    <property type="component" value="Unassembled WGS sequence"/>
</dbReference>
<feature type="region of interest" description="Disordered" evidence="1">
    <location>
        <begin position="124"/>
        <end position="174"/>
    </location>
</feature>
<dbReference type="EMBL" id="JANVFS010000008">
    <property type="protein sequence ID" value="KAJ4488843.1"/>
    <property type="molecule type" value="Genomic_DNA"/>
</dbReference>
<evidence type="ECO:0000313" key="3">
    <source>
        <dbReference type="Proteomes" id="UP001150238"/>
    </source>
</evidence>
<feature type="compositionally biased region" description="Basic residues" evidence="1">
    <location>
        <begin position="150"/>
        <end position="159"/>
    </location>
</feature>
<sequence>MAEPDGFISTFDEHGNTLDVPYPRENGLPMHPSAVINLHNAGNLALRCAHGLVCEAWYLGSNSTSEHRGSAFIRCPRQINHRCGLYRMKNFCSQVQKTSDSIAVKLNDIYRPLMDVYLSTSSMHRGPYPSPPLTRKRPASVPGPQESPTKHSKRIRTRHSTVAPATSAPVKTNTPLPGVYSLPAPFGASGELPPDASDDELVSFFMELNDATIEPKGIIVYNETMRSKGIFTRSSVDIEVLIEQLRYTIFSEAQNEEHARRKLIQDQQELRFLLKDIKGAGVGPNNEMIAGPSAAFFATGEKLLVFRVYNSYDKLSIGTKDDPIDVDDVEVCADCSQEIDSNIHKDLCLGTYEVE</sequence>
<reference evidence="2" key="2">
    <citation type="journal article" date="2023" name="Proc. Natl. Acad. Sci. U.S.A.">
        <title>A global phylogenomic analysis of the shiitake genus Lentinula.</title>
        <authorList>
            <person name="Sierra-Patev S."/>
            <person name="Min B."/>
            <person name="Naranjo-Ortiz M."/>
            <person name="Looney B."/>
            <person name="Konkel Z."/>
            <person name="Slot J.C."/>
            <person name="Sakamoto Y."/>
            <person name="Steenwyk J.L."/>
            <person name="Rokas A."/>
            <person name="Carro J."/>
            <person name="Camarero S."/>
            <person name="Ferreira P."/>
            <person name="Molpeceres G."/>
            <person name="Ruiz-Duenas F.J."/>
            <person name="Serrano A."/>
            <person name="Henrissat B."/>
            <person name="Drula E."/>
            <person name="Hughes K.W."/>
            <person name="Mata J.L."/>
            <person name="Ishikawa N.K."/>
            <person name="Vargas-Isla R."/>
            <person name="Ushijima S."/>
            <person name="Smith C.A."/>
            <person name="Donoghue J."/>
            <person name="Ahrendt S."/>
            <person name="Andreopoulos W."/>
            <person name="He G."/>
            <person name="LaButti K."/>
            <person name="Lipzen A."/>
            <person name="Ng V."/>
            <person name="Riley R."/>
            <person name="Sandor L."/>
            <person name="Barry K."/>
            <person name="Martinez A.T."/>
            <person name="Xiao Y."/>
            <person name="Gibbons J.G."/>
            <person name="Terashima K."/>
            <person name="Grigoriev I.V."/>
            <person name="Hibbett D."/>
        </authorList>
    </citation>
    <scope>NUCLEOTIDE SEQUENCE</scope>
    <source>
        <strain evidence="2">Sp2 HRB7682 ss15</strain>
    </source>
</reference>
<organism evidence="2 3">
    <name type="scientific">Lentinula lateritia</name>
    <dbReference type="NCBI Taxonomy" id="40482"/>
    <lineage>
        <taxon>Eukaryota</taxon>
        <taxon>Fungi</taxon>
        <taxon>Dikarya</taxon>
        <taxon>Basidiomycota</taxon>
        <taxon>Agaricomycotina</taxon>
        <taxon>Agaricomycetes</taxon>
        <taxon>Agaricomycetidae</taxon>
        <taxon>Agaricales</taxon>
        <taxon>Marasmiineae</taxon>
        <taxon>Omphalotaceae</taxon>
        <taxon>Lentinula</taxon>
    </lineage>
</organism>
<comment type="caution">
    <text evidence="2">The sequence shown here is derived from an EMBL/GenBank/DDBJ whole genome shotgun (WGS) entry which is preliminary data.</text>
</comment>
<reference evidence="2" key="1">
    <citation type="submission" date="2022-08" db="EMBL/GenBank/DDBJ databases">
        <authorList>
            <consortium name="DOE Joint Genome Institute"/>
            <person name="Min B."/>
            <person name="Riley R."/>
            <person name="Sierra-Patev S."/>
            <person name="Naranjo-Ortiz M."/>
            <person name="Looney B."/>
            <person name="Konkel Z."/>
            <person name="Slot J.C."/>
            <person name="Sakamoto Y."/>
            <person name="Steenwyk J.L."/>
            <person name="Rokas A."/>
            <person name="Carro J."/>
            <person name="Camarero S."/>
            <person name="Ferreira P."/>
            <person name="Molpeceres G."/>
            <person name="Ruiz-Duenas F.J."/>
            <person name="Serrano A."/>
            <person name="Henrissat B."/>
            <person name="Drula E."/>
            <person name="Hughes K.W."/>
            <person name="Mata J.L."/>
            <person name="Ishikawa N.K."/>
            <person name="Vargas-Isla R."/>
            <person name="Ushijima S."/>
            <person name="Smith C.A."/>
            <person name="Ahrendt S."/>
            <person name="Andreopoulos W."/>
            <person name="He G."/>
            <person name="Labutti K."/>
            <person name="Lipzen A."/>
            <person name="Ng V."/>
            <person name="Sandor L."/>
            <person name="Barry K."/>
            <person name="Martinez A.T."/>
            <person name="Xiao Y."/>
            <person name="Gibbons J.G."/>
            <person name="Terashima K."/>
            <person name="Hibbett D.S."/>
            <person name="Grigoriev I.V."/>
        </authorList>
    </citation>
    <scope>NUCLEOTIDE SEQUENCE</scope>
    <source>
        <strain evidence="2">Sp2 HRB7682 ss15</strain>
    </source>
</reference>
<evidence type="ECO:0000313" key="2">
    <source>
        <dbReference type="EMBL" id="KAJ4488843.1"/>
    </source>
</evidence>
<protein>
    <submittedName>
        <fullName evidence="2">Uncharacterized protein</fullName>
    </submittedName>
</protein>
<dbReference type="AlphaFoldDB" id="A0A9W9DWR6"/>
<gene>
    <name evidence="2" type="ORF">C8J55DRAFT_557865</name>
</gene>